<keyword evidence="10" id="KW-1185">Reference proteome</keyword>
<reference evidence="9" key="1">
    <citation type="submission" date="2023-07" db="EMBL/GenBank/DDBJ databases">
        <authorList>
            <consortium name="AG Swart"/>
            <person name="Singh M."/>
            <person name="Singh A."/>
            <person name="Seah K."/>
            <person name="Emmerich C."/>
        </authorList>
    </citation>
    <scope>NUCLEOTIDE SEQUENCE</scope>
    <source>
        <strain evidence="9">DP1</strain>
    </source>
</reference>
<keyword evidence="3" id="KW-0862">Zinc</keyword>
<dbReference type="Pfam" id="PF03366">
    <property type="entry name" value="YEATS"/>
    <property type="match status" value="1"/>
</dbReference>
<evidence type="ECO:0000259" key="8">
    <source>
        <dbReference type="PROSITE" id="PS51037"/>
    </source>
</evidence>
<sequence length="238" mass="27703">MESQQDYECAICLSLSCEPVKLKCDHIFCQRCLERTFEDKEKRTCPMCRTKISSKFKLKVDTKIKEEAKEAFPDEFEEMTKKLEELKIEEAKTIKVKVEYGNKHKLVPLPSKSRSKPSVSNKHEWTVFVRVANEGIKTENIVEKVKFELHETFKNPTRIIENAPFQLTTKGWGTFEIPITITWKKSLKYPDTVLYHDLSFEGAGEWKNYTLRIHEDLIKPKTSASKVKVKAVKPAPFK</sequence>
<dbReference type="AlphaFoldDB" id="A0AAD1XP36"/>
<dbReference type="GO" id="GO:0005634">
    <property type="term" value="C:nucleus"/>
    <property type="evidence" value="ECO:0007669"/>
    <property type="project" value="UniProtKB-SubCell"/>
</dbReference>
<keyword evidence="2 5" id="KW-0863">Zinc-finger</keyword>
<evidence type="ECO:0008006" key="11">
    <source>
        <dbReference type="Google" id="ProtNLM"/>
    </source>
</evidence>
<dbReference type="PROSITE" id="PS51037">
    <property type="entry name" value="YEATS"/>
    <property type="match status" value="1"/>
</dbReference>
<dbReference type="Gene3D" id="3.30.40.10">
    <property type="entry name" value="Zinc/RING finger domain, C3HC4 (zinc finger)"/>
    <property type="match status" value="1"/>
</dbReference>
<organism evidence="9 10">
    <name type="scientific">Euplotes crassus</name>
    <dbReference type="NCBI Taxonomy" id="5936"/>
    <lineage>
        <taxon>Eukaryota</taxon>
        <taxon>Sar</taxon>
        <taxon>Alveolata</taxon>
        <taxon>Ciliophora</taxon>
        <taxon>Intramacronucleata</taxon>
        <taxon>Spirotrichea</taxon>
        <taxon>Hypotrichia</taxon>
        <taxon>Euplotida</taxon>
        <taxon>Euplotidae</taxon>
        <taxon>Moneuplotes</taxon>
    </lineage>
</organism>
<dbReference type="SMART" id="SM00184">
    <property type="entry name" value="RING"/>
    <property type="match status" value="1"/>
</dbReference>
<keyword evidence="1" id="KW-0479">Metal-binding</keyword>
<evidence type="ECO:0000256" key="3">
    <source>
        <dbReference type="ARBA" id="ARBA00022833"/>
    </source>
</evidence>
<dbReference type="InterPro" id="IPR055129">
    <property type="entry name" value="YEATS_dom"/>
</dbReference>
<keyword evidence="4 6" id="KW-0539">Nucleus</keyword>
<evidence type="ECO:0000256" key="6">
    <source>
        <dbReference type="PROSITE-ProRule" id="PRU00376"/>
    </source>
</evidence>
<dbReference type="PANTHER" id="PTHR23195">
    <property type="entry name" value="YEATS DOMAIN"/>
    <property type="match status" value="1"/>
</dbReference>
<comment type="caution">
    <text evidence="9">The sequence shown here is derived from an EMBL/GenBank/DDBJ whole genome shotgun (WGS) entry which is preliminary data.</text>
</comment>
<evidence type="ECO:0000313" key="9">
    <source>
        <dbReference type="EMBL" id="CAI2376263.1"/>
    </source>
</evidence>
<evidence type="ECO:0000256" key="4">
    <source>
        <dbReference type="ARBA" id="ARBA00023242"/>
    </source>
</evidence>
<dbReference type="InterPro" id="IPR038704">
    <property type="entry name" value="YEAST_sf"/>
</dbReference>
<evidence type="ECO:0000256" key="1">
    <source>
        <dbReference type="ARBA" id="ARBA00022723"/>
    </source>
</evidence>
<gene>
    <name evidence="9" type="ORF">ECRASSUSDP1_LOCUS17632</name>
</gene>
<proteinExistence type="predicted"/>
<dbReference type="PROSITE" id="PS50089">
    <property type="entry name" value="ZF_RING_2"/>
    <property type="match status" value="1"/>
</dbReference>
<name>A0AAD1XP36_EUPCR</name>
<evidence type="ECO:0000256" key="2">
    <source>
        <dbReference type="ARBA" id="ARBA00022771"/>
    </source>
</evidence>
<dbReference type="EMBL" id="CAMPGE010017811">
    <property type="protein sequence ID" value="CAI2376263.1"/>
    <property type="molecule type" value="Genomic_DNA"/>
</dbReference>
<dbReference type="GO" id="GO:0008270">
    <property type="term" value="F:zinc ion binding"/>
    <property type="evidence" value="ECO:0007669"/>
    <property type="project" value="UniProtKB-KW"/>
</dbReference>
<evidence type="ECO:0000313" key="10">
    <source>
        <dbReference type="Proteomes" id="UP001295684"/>
    </source>
</evidence>
<comment type="subcellular location">
    <subcellularLocation>
        <location evidence="6">Nucleus</location>
    </subcellularLocation>
</comment>
<feature type="domain" description="RING-type" evidence="7">
    <location>
        <begin position="9"/>
        <end position="49"/>
    </location>
</feature>
<dbReference type="GO" id="GO:0006355">
    <property type="term" value="P:regulation of DNA-templated transcription"/>
    <property type="evidence" value="ECO:0007669"/>
    <property type="project" value="InterPro"/>
</dbReference>
<dbReference type="InterPro" id="IPR001841">
    <property type="entry name" value="Znf_RING"/>
</dbReference>
<dbReference type="Proteomes" id="UP001295684">
    <property type="component" value="Unassembled WGS sequence"/>
</dbReference>
<accession>A0AAD1XP36</accession>
<dbReference type="Pfam" id="PF13920">
    <property type="entry name" value="zf-C3HC4_3"/>
    <property type="match status" value="1"/>
</dbReference>
<feature type="domain" description="YEATS" evidence="8">
    <location>
        <begin position="88"/>
        <end position="238"/>
    </location>
</feature>
<dbReference type="SUPFAM" id="SSF57850">
    <property type="entry name" value="RING/U-box"/>
    <property type="match status" value="1"/>
</dbReference>
<evidence type="ECO:0000256" key="5">
    <source>
        <dbReference type="PROSITE-ProRule" id="PRU00175"/>
    </source>
</evidence>
<dbReference type="InterPro" id="IPR005033">
    <property type="entry name" value="YEATS"/>
</dbReference>
<evidence type="ECO:0000259" key="7">
    <source>
        <dbReference type="PROSITE" id="PS50089"/>
    </source>
</evidence>
<protein>
    <recommendedName>
        <fullName evidence="11">RING-type domain-containing protein</fullName>
    </recommendedName>
</protein>
<dbReference type="PROSITE" id="PS00518">
    <property type="entry name" value="ZF_RING_1"/>
    <property type="match status" value="1"/>
</dbReference>
<dbReference type="InterPro" id="IPR013083">
    <property type="entry name" value="Znf_RING/FYVE/PHD"/>
</dbReference>
<dbReference type="InterPro" id="IPR017907">
    <property type="entry name" value="Znf_RING_CS"/>
</dbReference>
<dbReference type="Gene3D" id="2.60.40.1970">
    <property type="entry name" value="YEATS domain"/>
    <property type="match status" value="1"/>
</dbReference>